<feature type="transmembrane region" description="Helical" evidence="9">
    <location>
        <begin position="116"/>
        <end position="136"/>
    </location>
</feature>
<accession>A0A845BLT7</accession>
<protein>
    <recommendedName>
        <fullName evidence="2">histidine kinase</fullName>
        <ecNumber evidence="2">2.7.13.3</ecNumber>
    </recommendedName>
</protein>
<keyword evidence="7" id="KW-0067">ATP-binding</keyword>
<dbReference type="InterPro" id="IPR003594">
    <property type="entry name" value="HATPase_dom"/>
</dbReference>
<keyword evidence="9" id="KW-0812">Transmembrane</keyword>
<keyword evidence="6" id="KW-0418">Kinase</keyword>
<feature type="domain" description="Histidine kinase" evidence="10">
    <location>
        <begin position="298"/>
        <end position="514"/>
    </location>
</feature>
<dbReference type="InterPro" id="IPR005467">
    <property type="entry name" value="His_kinase_dom"/>
</dbReference>
<evidence type="ECO:0000313" key="11">
    <source>
        <dbReference type="EMBL" id="MXP66102.1"/>
    </source>
</evidence>
<keyword evidence="8" id="KW-0902">Two-component regulatory system</keyword>
<evidence type="ECO:0000256" key="6">
    <source>
        <dbReference type="ARBA" id="ARBA00022777"/>
    </source>
</evidence>
<dbReference type="Pfam" id="PF17158">
    <property type="entry name" value="MASE4"/>
    <property type="match status" value="1"/>
</dbReference>
<proteinExistence type="predicted"/>
<keyword evidence="3" id="KW-0597">Phosphoprotein</keyword>
<dbReference type="Gene3D" id="3.30.565.10">
    <property type="entry name" value="Histidine kinase-like ATPase, C-terminal domain"/>
    <property type="match status" value="1"/>
</dbReference>
<evidence type="ECO:0000256" key="4">
    <source>
        <dbReference type="ARBA" id="ARBA00022679"/>
    </source>
</evidence>
<keyword evidence="5" id="KW-0547">Nucleotide-binding</keyword>
<dbReference type="SUPFAM" id="SSF47384">
    <property type="entry name" value="Homodimeric domain of signal transducing histidine kinase"/>
    <property type="match status" value="1"/>
</dbReference>
<feature type="transmembrane region" description="Helical" evidence="9">
    <location>
        <begin position="77"/>
        <end position="96"/>
    </location>
</feature>
<comment type="caution">
    <text evidence="11">The sequence shown here is derived from an EMBL/GenBank/DDBJ whole genome shotgun (WGS) entry which is preliminary data.</text>
</comment>
<evidence type="ECO:0000256" key="2">
    <source>
        <dbReference type="ARBA" id="ARBA00012438"/>
    </source>
</evidence>
<feature type="transmembrane region" description="Helical" evidence="9">
    <location>
        <begin position="190"/>
        <end position="207"/>
    </location>
</feature>
<evidence type="ECO:0000259" key="10">
    <source>
        <dbReference type="PROSITE" id="PS50109"/>
    </source>
</evidence>
<dbReference type="InterPro" id="IPR036890">
    <property type="entry name" value="HATPase_C_sf"/>
</dbReference>
<dbReference type="EC" id="2.7.13.3" evidence="2"/>
<dbReference type="InterPro" id="IPR004358">
    <property type="entry name" value="Sig_transdc_His_kin-like_C"/>
</dbReference>
<dbReference type="AlphaFoldDB" id="A0A845BLT7"/>
<evidence type="ECO:0000256" key="5">
    <source>
        <dbReference type="ARBA" id="ARBA00022741"/>
    </source>
</evidence>
<dbReference type="EMBL" id="SNVJ01000044">
    <property type="protein sequence ID" value="MXP66102.1"/>
    <property type="molecule type" value="Genomic_DNA"/>
</dbReference>
<organism evidence="11 12">
    <name type="scientific">Teichococcus coralli</name>
    <dbReference type="NCBI Taxonomy" id="2545983"/>
    <lineage>
        <taxon>Bacteria</taxon>
        <taxon>Pseudomonadati</taxon>
        <taxon>Pseudomonadota</taxon>
        <taxon>Alphaproteobacteria</taxon>
        <taxon>Acetobacterales</taxon>
        <taxon>Roseomonadaceae</taxon>
        <taxon>Roseomonas</taxon>
    </lineage>
</organism>
<dbReference type="Pfam" id="PF02518">
    <property type="entry name" value="HATPase_c"/>
    <property type="match status" value="1"/>
</dbReference>
<feature type="transmembrane region" description="Helical" evidence="9">
    <location>
        <begin position="148"/>
        <end position="170"/>
    </location>
</feature>
<dbReference type="OrthoDB" id="9795133at2"/>
<dbReference type="Proteomes" id="UP000460715">
    <property type="component" value="Unassembled WGS sequence"/>
</dbReference>
<keyword evidence="12" id="KW-1185">Reference proteome</keyword>
<dbReference type="InterPro" id="IPR003661">
    <property type="entry name" value="HisK_dim/P_dom"/>
</dbReference>
<evidence type="ECO:0000256" key="9">
    <source>
        <dbReference type="SAM" id="Phobius"/>
    </source>
</evidence>
<sequence>MRPAREPLASMTQPRPLVAAAVALALLLALLVTTPFATRFVHGTEVIVPAYAAATFMLEAITGVLLLALYNVQRAPALLILALGYLFSALLLPGWVLTFPGVFTAFGLGENLQVTASIAALRRIGFALFLLGYAVSPMRASMLPAGATIRRAVLGLVTVVAAAMWLIVAAPEILPVFMQDERVATPLWRLVPYTAMALYLVTIVTLFRGRRVALDLWICLVAFSLAIELALLSYLAEAVRLSLGWWTGRICALLATGVVTLVMLSDTIMLHTRLARSVAAEQRARQNRLTAMEALSASIAHEINQPLASMITNADAGLRWLARTEPRLDRAKAALEGIVADGHRANKIVLGIRTMFLKGAQERVPVEMGGLIRQAAELISAEARLAGVTVELALDPGRAMVIGNPVQLLQVTANLIENGLDALRAVEDRQRILSLDLRRGAEGDIELLIADTGIGLTPGLEERIFEPFFSGKPGGMGMGLMFCRTVVEAHGGRLWATPKRPRGAAFHVALPGAEPSIGEAGTAP</sequence>
<dbReference type="InterPro" id="IPR036097">
    <property type="entry name" value="HisK_dim/P_sf"/>
</dbReference>
<dbReference type="GO" id="GO:0000155">
    <property type="term" value="F:phosphorelay sensor kinase activity"/>
    <property type="evidence" value="ECO:0007669"/>
    <property type="project" value="InterPro"/>
</dbReference>
<evidence type="ECO:0000256" key="3">
    <source>
        <dbReference type="ARBA" id="ARBA00022553"/>
    </source>
</evidence>
<dbReference type="PROSITE" id="PS50109">
    <property type="entry name" value="HIS_KIN"/>
    <property type="match status" value="1"/>
</dbReference>
<feature type="transmembrane region" description="Helical" evidence="9">
    <location>
        <begin position="47"/>
        <end position="70"/>
    </location>
</feature>
<dbReference type="SMART" id="SM00388">
    <property type="entry name" value="HisKA"/>
    <property type="match status" value="1"/>
</dbReference>
<evidence type="ECO:0000256" key="7">
    <source>
        <dbReference type="ARBA" id="ARBA00022840"/>
    </source>
</evidence>
<dbReference type="PANTHER" id="PTHR43065:SF10">
    <property type="entry name" value="PEROXIDE STRESS-ACTIVATED HISTIDINE KINASE MAK3"/>
    <property type="match status" value="1"/>
</dbReference>
<dbReference type="GO" id="GO:0005524">
    <property type="term" value="F:ATP binding"/>
    <property type="evidence" value="ECO:0007669"/>
    <property type="project" value="UniProtKB-KW"/>
</dbReference>
<dbReference type="SUPFAM" id="SSF55874">
    <property type="entry name" value="ATPase domain of HSP90 chaperone/DNA topoisomerase II/histidine kinase"/>
    <property type="match status" value="1"/>
</dbReference>
<keyword evidence="4" id="KW-0808">Transferase</keyword>
<evidence type="ECO:0000313" key="12">
    <source>
        <dbReference type="Proteomes" id="UP000460715"/>
    </source>
</evidence>
<gene>
    <name evidence="11" type="ORF">E0493_22420</name>
</gene>
<dbReference type="SMART" id="SM00387">
    <property type="entry name" value="HATPase_c"/>
    <property type="match status" value="1"/>
</dbReference>
<dbReference type="PRINTS" id="PR00344">
    <property type="entry name" value="BCTRLSENSOR"/>
</dbReference>
<dbReference type="Gene3D" id="1.10.287.130">
    <property type="match status" value="1"/>
</dbReference>
<comment type="catalytic activity">
    <reaction evidence="1">
        <text>ATP + protein L-histidine = ADP + protein N-phospho-L-histidine.</text>
        <dbReference type="EC" id="2.7.13.3"/>
    </reaction>
</comment>
<name>A0A845BLT7_9PROT</name>
<keyword evidence="9" id="KW-0472">Membrane</keyword>
<evidence type="ECO:0000256" key="1">
    <source>
        <dbReference type="ARBA" id="ARBA00000085"/>
    </source>
</evidence>
<feature type="transmembrane region" description="Helical" evidence="9">
    <location>
        <begin position="242"/>
        <end position="264"/>
    </location>
</feature>
<dbReference type="CDD" id="cd00082">
    <property type="entry name" value="HisKA"/>
    <property type="match status" value="1"/>
</dbReference>
<evidence type="ECO:0000256" key="8">
    <source>
        <dbReference type="ARBA" id="ARBA00023012"/>
    </source>
</evidence>
<dbReference type="PANTHER" id="PTHR43065">
    <property type="entry name" value="SENSOR HISTIDINE KINASE"/>
    <property type="match status" value="1"/>
</dbReference>
<reference evidence="11 12" key="1">
    <citation type="submission" date="2019-03" db="EMBL/GenBank/DDBJ databases">
        <title>Roseomonas sp. a novel Roseomonas species isolated from Sea whip Gorgonian.</title>
        <authorList>
            <person name="Li F."/>
            <person name="Pan X."/>
            <person name="Huang S."/>
            <person name="Li Z."/>
            <person name="Meng B."/>
        </authorList>
    </citation>
    <scope>NUCLEOTIDE SEQUENCE [LARGE SCALE GENOMIC DNA]</scope>
    <source>
        <strain evidence="11 12">M0104</strain>
    </source>
</reference>
<keyword evidence="9" id="KW-1133">Transmembrane helix</keyword>
<feature type="transmembrane region" description="Helical" evidence="9">
    <location>
        <begin position="214"/>
        <end position="236"/>
    </location>
</feature>
<dbReference type="InterPro" id="IPR033424">
    <property type="entry name" value="MASE4"/>
</dbReference>
<dbReference type="Pfam" id="PF00512">
    <property type="entry name" value="HisKA"/>
    <property type="match status" value="1"/>
</dbReference>